<proteinExistence type="predicted"/>
<comment type="caution">
    <text evidence="1">The sequence shown here is derived from an EMBL/GenBank/DDBJ whole genome shotgun (WGS) entry which is preliminary data.</text>
</comment>
<reference evidence="1 2" key="1">
    <citation type="submission" date="2018-05" db="EMBL/GenBank/DDBJ databases">
        <title>Integrated omic analyses show evidence that a Ca. Accumulibacter phosphatis strain performs denitrification under micro-aerobic conditions.</title>
        <authorList>
            <person name="Camejo P.Y."/>
            <person name="Katherine M.D."/>
            <person name="Daniel N.R."/>
        </authorList>
    </citation>
    <scope>NUCLEOTIDE SEQUENCE [LARGE SCALE GENOMIC DNA]</scope>
    <source>
        <strain evidence="1">UW-LDO-IC</strain>
    </source>
</reference>
<evidence type="ECO:0000313" key="1">
    <source>
        <dbReference type="EMBL" id="RDE49205.1"/>
    </source>
</evidence>
<name>A0A369XIF1_9PROT</name>
<sequence>MTSRNTDPESLRKELRAMSRGDLLIIAERAIELVPRVTLQALVGDYVHVEDGASEASATPNALLDEVQKFHVDSLAGRYFEDYAVNSRNCTEQSRGTDAFIAEFKRLLRECISAADSGQYEFARQAFELLFGLLRHIDEGHDDVIFFADEGGSWQLGVDWRSVFAAYFRCLAETATAADFASTVDQAIEDFAEHDRPQYLRTAQAVASSAQRATRELLERRAVDSTGG</sequence>
<dbReference type="Proteomes" id="UP000253831">
    <property type="component" value="Unassembled WGS sequence"/>
</dbReference>
<gene>
    <name evidence="1" type="ORF">DVS81_17825</name>
</gene>
<dbReference type="AlphaFoldDB" id="A0A369XIF1"/>
<protein>
    <submittedName>
        <fullName evidence="1">Uncharacterized protein</fullName>
    </submittedName>
</protein>
<organism evidence="1 2">
    <name type="scientific">Candidatus Accumulibacter meliphilus</name>
    <dbReference type="NCBI Taxonomy" id="2211374"/>
    <lineage>
        <taxon>Bacteria</taxon>
        <taxon>Pseudomonadati</taxon>
        <taxon>Pseudomonadota</taxon>
        <taxon>Betaproteobacteria</taxon>
        <taxon>Candidatus Accumulibacter</taxon>
    </lineage>
</organism>
<accession>A0A369XIF1</accession>
<evidence type="ECO:0000313" key="2">
    <source>
        <dbReference type="Proteomes" id="UP000253831"/>
    </source>
</evidence>
<dbReference type="EMBL" id="QPGA01000052">
    <property type="protein sequence ID" value="RDE49205.1"/>
    <property type="molecule type" value="Genomic_DNA"/>
</dbReference>